<dbReference type="PANTHER" id="PTHR43415:SF3">
    <property type="entry name" value="GNAT-FAMILY ACETYLTRANSFERASE"/>
    <property type="match status" value="1"/>
</dbReference>
<proteinExistence type="predicted"/>
<name>X1AR33_9ZZZZ</name>
<dbReference type="GO" id="GO:0016747">
    <property type="term" value="F:acyltransferase activity, transferring groups other than amino-acyl groups"/>
    <property type="evidence" value="ECO:0007669"/>
    <property type="project" value="InterPro"/>
</dbReference>
<accession>X1AR33</accession>
<feature type="domain" description="N-acetyltransferase" evidence="1">
    <location>
        <begin position="5"/>
        <end position="172"/>
    </location>
</feature>
<reference evidence="2" key="1">
    <citation type="journal article" date="2014" name="Front. Microbiol.">
        <title>High frequency of phylogenetically diverse reductive dehalogenase-homologous genes in deep subseafloor sedimentary metagenomes.</title>
        <authorList>
            <person name="Kawai M."/>
            <person name="Futagami T."/>
            <person name="Toyoda A."/>
            <person name="Takaki Y."/>
            <person name="Nishi S."/>
            <person name="Hori S."/>
            <person name="Arai W."/>
            <person name="Tsubouchi T."/>
            <person name="Morono Y."/>
            <person name="Uchiyama I."/>
            <person name="Ito T."/>
            <person name="Fujiyama A."/>
            <person name="Inagaki F."/>
            <person name="Takami H."/>
        </authorList>
    </citation>
    <scope>NUCLEOTIDE SEQUENCE</scope>
    <source>
        <strain evidence="2">Expedition CK06-06</strain>
    </source>
</reference>
<dbReference type="InterPro" id="IPR016181">
    <property type="entry name" value="Acyl_CoA_acyltransferase"/>
</dbReference>
<dbReference type="InterPro" id="IPR000182">
    <property type="entry name" value="GNAT_dom"/>
</dbReference>
<dbReference type="Gene3D" id="3.40.630.30">
    <property type="match status" value="1"/>
</dbReference>
<dbReference type="Pfam" id="PF13302">
    <property type="entry name" value="Acetyltransf_3"/>
    <property type="match status" value="1"/>
</dbReference>
<evidence type="ECO:0000313" key="2">
    <source>
        <dbReference type="EMBL" id="GAG85180.1"/>
    </source>
</evidence>
<organism evidence="2">
    <name type="scientific">marine sediment metagenome</name>
    <dbReference type="NCBI Taxonomy" id="412755"/>
    <lineage>
        <taxon>unclassified sequences</taxon>
        <taxon>metagenomes</taxon>
        <taxon>ecological metagenomes</taxon>
    </lineage>
</organism>
<protein>
    <recommendedName>
        <fullName evidence="1">N-acetyltransferase domain-containing protein</fullName>
    </recommendedName>
</protein>
<dbReference type="PANTHER" id="PTHR43415">
    <property type="entry name" value="SPERMIDINE N(1)-ACETYLTRANSFERASE"/>
    <property type="match status" value="1"/>
</dbReference>
<feature type="non-terminal residue" evidence="2">
    <location>
        <position position="1"/>
    </location>
</feature>
<dbReference type="AlphaFoldDB" id="X1AR33"/>
<evidence type="ECO:0000259" key="1">
    <source>
        <dbReference type="PROSITE" id="PS51186"/>
    </source>
</evidence>
<comment type="caution">
    <text evidence="2">The sequence shown here is derived from an EMBL/GenBank/DDBJ whole genome shotgun (WGS) entry which is preliminary data.</text>
</comment>
<sequence>YGDLTYIRAVESSDLDEVLKYWNDLKFRRLLGPPIPWSRKYLETWLEKRITADPWNDKMLELAITDKKSSEFLGFVHLEDIKRPHSRAEFGISIHNSDNLSKGYGTDATRVMLWVGFNILGLNSIYLDTMEDNERSIRTYEKVGFKRVGILRETEFIDGAFKGLLVMDILRYEFEKANPTFTVKMKS</sequence>
<dbReference type="EMBL" id="BART01019358">
    <property type="protein sequence ID" value="GAG85180.1"/>
    <property type="molecule type" value="Genomic_DNA"/>
</dbReference>
<gene>
    <name evidence="2" type="ORF">S01H4_36254</name>
</gene>
<dbReference type="SUPFAM" id="SSF55729">
    <property type="entry name" value="Acyl-CoA N-acyltransferases (Nat)"/>
    <property type="match status" value="1"/>
</dbReference>
<dbReference type="PROSITE" id="PS51186">
    <property type="entry name" value="GNAT"/>
    <property type="match status" value="1"/>
</dbReference>